<keyword evidence="1" id="KW-0812">Transmembrane</keyword>
<dbReference type="AlphaFoldDB" id="A0A8X6WL26"/>
<keyword evidence="3" id="KW-1185">Reference proteome</keyword>
<dbReference type="EMBL" id="BMAU01021438">
    <property type="protein sequence ID" value="GFY36700.1"/>
    <property type="molecule type" value="Genomic_DNA"/>
</dbReference>
<organism evidence="2 3">
    <name type="scientific">Trichonephila clavipes</name>
    <name type="common">Golden silk orbweaver</name>
    <name type="synonym">Nephila clavipes</name>
    <dbReference type="NCBI Taxonomy" id="2585209"/>
    <lineage>
        <taxon>Eukaryota</taxon>
        <taxon>Metazoa</taxon>
        <taxon>Ecdysozoa</taxon>
        <taxon>Arthropoda</taxon>
        <taxon>Chelicerata</taxon>
        <taxon>Arachnida</taxon>
        <taxon>Araneae</taxon>
        <taxon>Araneomorphae</taxon>
        <taxon>Entelegynae</taxon>
        <taxon>Araneoidea</taxon>
        <taxon>Nephilidae</taxon>
        <taxon>Trichonephila</taxon>
    </lineage>
</organism>
<name>A0A8X6WL26_TRICX</name>
<protein>
    <submittedName>
        <fullName evidence="2">Uncharacterized protein</fullName>
    </submittedName>
</protein>
<reference evidence="2" key="1">
    <citation type="submission" date="2020-08" db="EMBL/GenBank/DDBJ databases">
        <title>Multicomponent nature underlies the extraordinary mechanical properties of spider dragline silk.</title>
        <authorList>
            <person name="Kono N."/>
            <person name="Nakamura H."/>
            <person name="Mori M."/>
            <person name="Yoshida Y."/>
            <person name="Ohtoshi R."/>
            <person name="Malay A.D."/>
            <person name="Moran D.A.P."/>
            <person name="Tomita M."/>
            <person name="Numata K."/>
            <person name="Arakawa K."/>
        </authorList>
    </citation>
    <scope>NUCLEOTIDE SEQUENCE</scope>
</reference>
<keyword evidence="1" id="KW-1133">Transmembrane helix</keyword>
<sequence length="124" mass="14097">MEAPSELALSHEPIVDKSWREAPNEMTRRGCFQTENDYLAGQVLPSPNCVLCSPLRMLRFALLFLVTSTIDTGGTESSHKLFNLTNLPIVIMRNFCFLILCFIVYFLASIVLAACVWTLQRMMY</sequence>
<comment type="caution">
    <text evidence="2">The sequence shown here is derived from an EMBL/GenBank/DDBJ whole genome shotgun (WGS) entry which is preliminary data.</text>
</comment>
<dbReference type="Proteomes" id="UP000887159">
    <property type="component" value="Unassembled WGS sequence"/>
</dbReference>
<proteinExistence type="predicted"/>
<gene>
    <name evidence="2" type="ORF">TNCV_2566621</name>
</gene>
<accession>A0A8X6WL26</accession>
<evidence type="ECO:0000313" key="2">
    <source>
        <dbReference type="EMBL" id="GFY36700.1"/>
    </source>
</evidence>
<evidence type="ECO:0000313" key="3">
    <source>
        <dbReference type="Proteomes" id="UP000887159"/>
    </source>
</evidence>
<keyword evidence="1" id="KW-0472">Membrane</keyword>
<feature type="transmembrane region" description="Helical" evidence="1">
    <location>
        <begin position="95"/>
        <end position="119"/>
    </location>
</feature>
<evidence type="ECO:0000256" key="1">
    <source>
        <dbReference type="SAM" id="Phobius"/>
    </source>
</evidence>